<accession>A0A409YTM8</accession>
<evidence type="ECO:0000256" key="1">
    <source>
        <dbReference type="ARBA" id="ARBA00005234"/>
    </source>
</evidence>
<keyword evidence="7" id="KW-1185">Reference proteome</keyword>
<feature type="compositionally biased region" description="Basic residues" evidence="4">
    <location>
        <begin position="566"/>
        <end position="575"/>
    </location>
</feature>
<dbReference type="Gene3D" id="3.40.395.10">
    <property type="entry name" value="Adenoviral Proteinase, Chain A"/>
    <property type="match status" value="1"/>
</dbReference>
<dbReference type="STRING" id="231916.A0A409YTM8"/>
<evidence type="ECO:0000313" key="7">
    <source>
        <dbReference type="Proteomes" id="UP000284706"/>
    </source>
</evidence>
<keyword evidence="2" id="KW-0645">Protease</keyword>
<dbReference type="InterPro" id="IPR038765">
    <property type="entry name" value="Papain-like_cys_pep_sf"/>
</dbReference>
<dbReference type="EMBL" id="NHYE01000332">
    <property type="protein sequence ID" value="PPR06353.1"/>
    <property type="molecule type" value="Genomic_DNA"/>
</dbReference>
<feature type="region of interest" description="Disordered" evidence="4">
    <location>
        <begin position="452"/>
        <end position="477"/>
    </location>
</feature>
<dbReference type="InterPro" id="IPR003653">
    <property type="entry name" value="Peptidase_C48_C"/>
</dbReference>
<dbReference type="Pfam" id="PF02902">
    <property type="entry name" value="Peptidase_C48"/>
    <property type="match status" value="1"/>
</dbReference>
<dbReference type="OrthoDB" id="2979847at2759"/>
<comment type="caution">
    <text evidence="6">The sequence shown here is derived from an EMBL/GenBank/DDBJ whole genome shotgun (WGS) entry which is preliminary data.</text>
</comment>
<dbReference type="InParanoid" id="A0A409YTM8"/>
<feature type="region of interest" description="Disordered" evidence="4">
    <location>
        <begin position="533"/>
        <end position="595"/>
    </location>
</feature>
<evidence type="ECO:0000256" key="4">
    <source>
        <dbReference type="SAM" id="MobiDB-lite"/>
    </source>
</evidence>
<dbReference type="GO" id="GO:0019783">
    <property type="term" value="F:ubiquitin-like protein peptidase activity"/>
    <property type="evidence" value="ECO:0007669"/>
    <property type="project" value="UniProtKB-ARBA"/>
</dbReference>
<feature type="compositionally biased region" description="Basic and acidic residues" evidence="4">
    <location>
        <begin position="533"/>
        <end position="565"/>
    </location>
</feature>
<protein>
    <recommendedName>
        <fullName evidence="5">Ubiquitin-like protease family profile domain-containing protein</fullName>
    </recommendedName>
</protein>
<gene>
    <name evidence="6" type="ORF">CVT26_004627</name>
</gene>
<feature type="domain" description="Ubiquitin-like protease family profile" evidence="5">
    <location>
        <begin position="164"/>
        <end position="333"/>
    </location>
</feature>
<dbReference type="PROSITE" id="PS50600">
    <property type="entry name" value="ULP_PROTEASE"/>
    <property type="match status" value="1"/>
</dbReference>
<reference evidence="6 7" key="1">
    <citation type="journal article" date="2018" name="Evol. Lett.">
        <title>Horizontal gene cluster transfer increased hallucinogenic mushroom diversity.</title>
        <authorList>
            <person name="Reynolds H.T."/>
            <person name="Vijayakumar V."/>
            <person name="Gluck-Thaler E."/>
            <person name="Korotkin H.B."/>
            <person name="Matheny P.B."/>
            <person name="Slot J.C."/>
        </authorList>
    </citation>
    <scope>NUCLEOTIDE SEQUENCE [LARGE SCALE GENOMIC DNA]</scope>
    <source>
        <strain evidence="6 7">SRW20</strain>
    </source>
</reference>
<sequence length="595" mass="67002">MSPAIPPEIQTQILPSQDLSILELLKFPLPIIQKSLRHQLQPQDFFSTLKPTTFEIDTIRAAPVLPLSLLKQLEASIDLQQVSSILCPHAPSLVGAQLPTWVLAFWIEAARIWPVKSEWILAEEKLDARKKNGKRTGQTIGLVTCVFDALASLSWADKVKGFPGLVDIDILATYTTNNWLKDEHENQMLQLLECELTRTRNDEGVRIADTFLITKLMEIYGRPDHNDHYLSAPNLAWLRNLGQELGNGVLDKLATIINIGQNHWVAVIVDFQCAEILHGDSLSGTIPAELEATLTWWTFHHTAQHFPIKKLPITQQRDGYSCGLLAWNALATRLLPDQHSLMDSMMVADERLKVLLQVIDRHHEKDYQFTFTKPLREKMPEYSTSATVTEDGIEHTSFANLPPVFIPPSRQLTPSSNSNVMHSHTATPTPTLPPGLTIPPLGPSTLPSQLVTPPPRQVAGTKRSAVDQTPERSLKSKPVQKIFKSAVQKVKSSIRNALELSKEAEDLGDNPKFGLLRYWSKGTAADKQAYFDREDERAENDRSEKDVAEKTVATDKKLHERDLAKRRQQKRRSLMKKREIKEGVHSPGSTKRKVR</sequence>
<dbReference type="GO" id="GO:0008234">
    <property type="term" value="F:cysteine-type peptidase activity"/>
    <property type="evidence" value="ECO:0007669"/>
    <property type="project" value="InterPro"/>
</dbReference>
<evidence type="ECO:0000259" key="5">
    <source>
        <dbReference type="PROSITE" id="PS50600"/>
    </source>
</evidence>
<proteinExistence type="inferred from homology"/>
<evidence type="ECO:0000256" key="2">
    <source>
        <dbReference type="ARBA" id="ARBA00022670"/>
    </source>
</evidence>
<evidence type="ECO:0000256" key="3">
    <source>
        <dbReference type="ARBA" id="ARBA00022801"/>
    </source>
</evidence>
<comment type="similarity">
    <text evidence="1">Belongs to the peptidase C48 family.</text>
</comment>
<name>A0A409YTM8_9AGAR</name>
<organism evidence="6 7">
    <name type="scientific">Gymnopilus dilepis</name>
    <dbReference type="NCBI Taxonomy" id="231916"/>
    <lineage>
        <taxon>Eukaryota</taxon>
        <taxon>Fungi</taxon>
        <taxon>Dikarya</taxon>
        <taxon>Basidiomycota</taxon>
        <taxon>Agaricomycotina</taxon>
        <taxon>Agaricomycetes</taxon>
        <taxon>Agaricomycetidae</taxon>
        <taxon>Agaricales</taxon>
        <taxon>Agaricineae</taxon>
        <taxon>Hymenogastraceae</taxon>
        <taxon>Gymnopilus</taxon>
    </lineage>
</organism>
<feature type="compositionally biased region" description="Polar residues" evidence="4">
    <location>
        <begin position="410"/>
        <end position="426"/>
    </location>
</feature>
<feature type="region of interest" description="Disordered" evidence="4">
    <location>
        <begin position="410"/>
        <end position="434"/>
    </location>
</feature>
<keyword evidence="3" id="KW-0378">Hydrolase</keyword>
<dbReference type="AlphaFoldDB" id="A0A409YTM8"/>
<evidence type="ECO:0000313" key="6">
    <source>
        <dbReference type="EMBL" id="PPR06353.1"/>
    </source>
</evidence>
<dbReference type="SUPFAM" id="SSF54001">
    <property type="entry name" value="Cysteine proteinases"/>
    <property type="match status" value="1"/>
</dbReference>
<dbReference type="GO" id="GO:0006508">
    <property type="term" value="P:proteolysis"/>
    <property type="evidence" value="ECO:0007669"/>
    <property type="project" value="UniProtKB-KW"/>
</dbReference>
<dbReference type="Proteomes" id="UP000284706">
    <property type="component" value="Unassembled WGS sequence"/>
</dbReference>